<dbReference type="SUPFAM" id="SSF51430">
    <property type="entry name" value="NAD(P)-linked oxidoreductase"/>
    <property type="match status" value="1"/>
</dbReference>
<dbReference type="InterPro" id="IPR036812">
    <property type="entry name" value="NAD(P)_OxRdtase_dom_sf"/>
</dbReference>
<feature type="non-terminal residue" evidence="2">
    <location>
        <position position="1"/>
    </location>
</feature>
<evidence type="ECO:0000313" key="3">
    <source>
        <dbReference type="Proteomes" id="UP000006892"/>
    </source>
</evidence>
<evidence type="ECO:0000313" key="2">
    <source>
        <dbReference type="EMBL" id="CBH49092.1"/>
    </source>
</evidence>
<dbReference type="Gene3D" id="3.20.20.100">
    <property type="entry name" value="NADP-dependent oxidoreductase domain"/>
    <property type="match status" value="1"/>
</dbReference>
<proteinExistence type="predicted"/>
<dbReference type="InterPro" id="IPR023210">
    <property type="entry name" value="NADP_OxRdtase_dom"/>
</dbReference>
<dbReference type="AlphaFoldDB" id="A0A3S5Y948"/>
<reference evidence="2" key="1">
    <citation type="journal article" date="2010" name="PLoS Genet.">
        <title>The genome of a pathogenic rhodococcus: cooptive virulence underpinned by key gene acquisitions.</title>
        <authorList>
            <person name="Letek M."/>
            <person name="Gonzalez P."/>
            <person name="Macarthur I."/>
            <person name="Rodriguez H."/>
            <person name="Freeman T.C."/>
            <person name="Valero-Rello A."/>
            <person name="Blanco M."/>
            <person name="Buckley T."/>
            <person name="Cherevach I."/>
            <person name="Fahey R."/>
            <person name="Hapeshi A."/>
            <person name="Holdstock J."/>
            <person name="Leadon D."/>
            <person name="Navas J."/>
            <person name="Ocampo A."/>
            <person name="Quail M.A."/>
            <person name="Sanders M."/>
            <person name="Scortti M.M."/>
            <person name="Prescott J.F."/>
            <person name="Fogarty U."/>
            <person name="Meijer W.G."/>
            <person name="Parkhill J."/>
            <person name="Bentley S.D."/>
            <person name="Vazquez-Boland J.A."/>
        </authorList>
    </citation>
    <scope>NUCLEOTIDE SEQUENCE [LARGE SCALE GENOMIC DNA]</scope>
    <source>
        <strain evidence="2 3">103S</strain>
    </source>
</reference>
<sequence length="55" mass="5857">LAWLLTRRDYVVPIPGSRNPSRVAQNIAASDLVLDAEDLRAVDRVAGGGGIGNRN</sequence>
<accession>A0A3S5Y948</accession>
<evidence type="ECO:0000259" key="1">
    <source>
        <dbReference type="Pfam" id="PF00248"/>
    </source>
</evidence>
<feature type="domain" description="NADP-dependent oxidoreductase" evidence="1">
    <location>
        <begin position="1"/>
        <end position="45"/>
    </location>
</feature>
<dbReference type="EMBL" id="FN563149">
    <property type="protein sequence ID" value="CBH49092.1"/>
    <property type="molecule type" value="Genomic_DNA"/>
</dbReference>
<name>A0A3S5Y948_RHOH1</name>
<organism evidence="2">
    <name type="scientific">Rhodococcus hoagii (strain 103S)</name>
    <name type="common">Rhodococcus equi</name>
    <dbReference type="NCBI Taxonomy" id="685727"/>
    <lineage>
        <taxon>Bacteria</taxon>
        <taxon>Bacillati</taxon>
        <taxon>Actinomycetota</taxon>
        <taxon>Actinomycetes</taxon>
        <taxon>Mycobacteriales</taxon>
        <taxon>Nocardiaceae</taxon>
        <taxon>Prescottella</taxon>
    </lineage>
</organism>
<dbReference type="Proteomes" id="UP001154400">
    <property type="component" value="Chromosome"/>
</dbReference>
<protein>
    <submittedName>
        <fullName evidence="2">Aldo/keto reductase</fullName>
    </submittedName>
</protein>
<gene>
    <name evidence="2" type="ordered locus">REQ_30840</name>
</gene>
<dbReference type="Pfam" id="PF00248">
    <property type="entry name" value="Aldo_ket_red"/>
    <property type="match status" value="1"/>
</dbReference>
<dbReference type="KEGG" id="req:REQ_30840"/>